<sequence>MAQSTLKVLQVSSIAPAGETSPITLPFTYFDLLWLRLPPVERLFFYPFPNPPSSFFHSILPKLKHSLSLTLQHFLPLCGSITWPSHSPFPLITYHPGNTIPFSFTESNADFTLLSSLSPSPVDQRQHLIPHLTISHDHASLLALQVTLFPNLGFCIGITTHHAALDGKSSTLFLKSWAFFCSHLDDDHNPSPSLSLPPRLTPFFDRSVIKDPLGLCEIYANTWLSYGGARNDRSLQVWESIKTTQGELVKGVFEFTPSQIKKLKQHAESKVGDKKVRLSSFSVACAYLLASAVKVDRPKANRVGFLFSVDCRPRLGVANLENYFGNCVVTQAVVAKREEVLGDDGFIRGLEGISEALNEMEERGVLNGMENWMEKIQSLMEDRLFSVAGSPRFEVYEVDFGWGRPVKVDVTSIDKTGAFSLSESKNHSGGIEVGLALNKEQMEVFATVFAQGLDSL</sequence>
<gene>
    <name evidence="3" type="primary">CtMaT</name>
    <name evidence="4" type="ORF">RJT34_28087</name>
</gene>
<accession>A4F1S4</accession>
<keyword evidence="5" id="KW-1185">Reference proteome</keyword>
<dbReference type="AlphaFoldDB" id="A4F1S4"/>
<proteinExistence type="evidence at transcript level"/>
<dbReference type="SMR" id="A4F1S4"/>
<dbReference type="Pfam" id="PF02458">
    <property type="entry name" value="Transferase"/>
    <property type="match status" value="1"/>
</dbReference>
<dbReference type="EMBL" id="JAYKXN010000007">
    <property type="protein sequence ID" value="KAK7271850.1"/>
    <property type="molecule type" value="Genomic_DNA"/>
</dbReference>
<name>A4F1S4_CLITE</name>
<evidence type="ECO:0000313" key="5">
    <source>
        <dbReference type="Proteomes" id="UP001359559"/>
    </source>
</evidence>
<reference evidence="3" key="1">
    <citation type="submission" date="2004-07" db="EMBL/GenBank/DDBJ databases">
        <title>cDNA cloning of acyltransferases from Clitoria ternatea.</title>
        <authorList>
            <person name="Noda N."/>
        </authorList>
    </citation>
    <scope>NUCLEOTIDE SEQUENCE</scope>
</reference>
<keyword evidence="2" id="KW-0012">Acyltransferase</keyword>
<dbReference type="InterPro" id="IPR023213">
    <property type="entry name" value="CAT-like_dom_sf"/>
</dbReference>
<evidence type="ECO:0000313" key="4">
    <source>
        <dbReference type="EMBL" id="KAK7271850.1"/>
    </source>
</evidence>
<keyword evidence="1 3" id="KW-0808">Transferase</keyword>
<dbReference type="GO" id="GO:0016747">
    <property type="term" value="F:acyltransferase activity, transferring groups other than amino-acyl groups"/>
    <property type="evidence" value="ECO:0007669"/>
    <property type="project" value="UniProtKB-ARBA"/>
</dbReference>
<dbReference type="EMBL" id="AB185955">
    <property type="protein sequence ID" value="BAF49307.1"/>
    <property type="molecule type" value="mRNA"/>
</dbReference>
<organism evidence="3">
    <name type="scientific">Clitoria ternatea</name>
    <name type="common">Butterfly pea</name>
    <dbReference type="NCBI Taxonomy" id="43366"/>
    <lineage>
        <taxon>Eukaryota</taxon>
        <taxon>Viridiplantae</taxon>
        <taxon>Streptophyta</taxon>
        <taxon>Embryophyta</taxon>
        <taxon>Tracheophyta</taxon>
        <taxon>Spermatophyta</taxon>
        <taxon>Magnoliopsida</taxon>
        <taxon>eudicotyledons</taxon>
        <taxon>Gunneridae</taxon>
        <taxon>Pentapetalae</taxon>
        <taxon>rosids</taxon>
        <taxon>fabids</taxon>
        <taxon>Fabales</taxon>
        <taxon>Fabaceae</taxon>
        <taxon>Papilionoideae</taxon>
        <taxon>50 kb inversion clade</taxon>
        <taxon>NPAAA clade</taxon>
        <taxon>indigoferoid/millettioid clade</taxon>
        <taxon>Phaseoleae</taxon>
        <taxon>Clitoria</taxon>
    </lineage>
</organism>
<dbReference type="InterPro" id="IPR051504">
    <property type="entry name" value="Plant_metabolite_acyltrans"/>
</dbReference>
<dbReference type="PANTHER" id="PTHR31625">
    <property type="match status" value="1"/>
</dbReference>
<dbReference type="SUPFAM" id="SSF52777">
    <property type="entry name" value="CoA-dependent acyltransferases"/>
    <property type="match status" value="1"/>
</dbReference>
<reference evidence="4 5" key="2">
    <citation type="submission" date="2024-01" db="EMBL/GenBank/DDBJ databases">
        <title>The genomes of 5 underutilized Papilionoideae crops provide insights into root nodulation and disease resistance.</title>
        <authorList>
            <person name="Yuan L."/>
        </authorList>
    </citation>
    <scope>NUCLEOTIDE SEQUENCE [LARGE SCALE GENOMIC DNA]</scope>
    <source>
        <strain evidence="4">LY-2023</strain>
        <tissue evidence="4">Leaf</tissue>
    </source>
</reference>
<evidence type="ECO:0000256" key="2">
    <source>
        <dbReference type="ARBA" id="ARBA00023315"/>
    </source>
</evidence>
<protein>
    <submittedName>
        <fullName evidence="3">Putative anthocyanin malonyltransferase</fullName>
    </submittedName>
</protein>
<evidence type="ECO:0000256" key="1">
    <source>
        <dbReference type="ARBA" id="ARBA00022679"/>
    </source>
</evidence>
<dbReference type="Proteomes" id="UP001359559">
    <property type="component" value="Unassembled WGS sequence"/>
</dbReference>
<evidence type="ECO:0000313" key="3">
    <source>
        <dbReference type="EMBL" id="BAF49307.1"/>
    </source>
</evidence>
<dbReference type="Gene3D" id="3.30.559.10">
    <property type="entry name" value="Chloramphenicol acetyltransferase-like domain"/>
    <property type="match status" value="2"/>
</dbReference>